<feature type="compositionally biased region" description="Acidic residues" evidence="2">
    <location>
        <begin position="14"/>
        <end position="25"/>
    </location>
</feature>
<feature type="region of interest" description="Disordered" evidence="2">
    <location>
        <begin position="1"/>
        <end position="25"/>
    </location>
</feature>
<evidence type="ECO:0000313" key="3">
    <source>
        <dbReference type="EMBL" id="CAL1282636.1"/>
    </source>
</evidence>
<sequence>MSAQDENERLSSENESEFDSEDDSEEDYLKLWTDFVEKEKQCEEIERKLAEANRIMECQRKKIADLEAFKCSRECCRQAESRPVTRDNSFFPLLRRALAQPPPNLNRNHTIAATSSQEFYYNRPLTTGEVSTSVQPPNIHRPAQIAEALRKETMINPNTFAGRTSRSAVEENERNFLPSVKNFFQEPGLNYPSTSKRSAIEEKRFAAAHPANTVTTSSPVSFSKKRKHSVEDVVDLTNSGADSDEDKEEEEYENVEEEEYEDVEEEEYEDVEEEEYEDGQ</sequence>
<name>A0AAV2AG85_9ARAC</name>
<evidence type="ECO:0000256" key="2">
    <source>
        <dbReference type="SAM" id="MobiDB-lite"/>
    </source>
</evidence>
<reference evidence="3 4" key="1">
    <citation type="submission" date="2024-04" db="EMBL/GenBank/DDBJ databases">
        <authorList>
            <person name="Rising A."/>
            <person name="Reimegard J."/>
            <person name="Sonavane S."/>
            <person name="Akerstrom W."/>
            <person name="Nylinder S."/>
            <person name="Hedman E."/>
            <person name="Kallberg Y."/>
        </authorList>
    </citation>
    <scope>NUCLEOTIDE SEQUENCE [LARGE SCALE GENOMIC DNA]</scope>
</reference>
<dbReference type="EMBL" id="CAXIEN010000157">
    <property type="protein sequence ID" value="CAL1282636.1"/>
    <property type="molecule type" value="Genomic_DNA"/>
</dbReference>
<feature type="compositionally biased region" description="Polar residues" evidence="2">
    <location>
        <begin position="212"/>
        <end position="221"/>
    </location>
</feature>
<proteinExistence type="predicted"/>
<keyword evidence="4" id="KW-1185">Reference proteome</keyword>
<gene>
    <name evidence="3" type="ORF">LARSCL_LOCUS12176</name>
</gene>
<feature type="compositionally biased region" description="Acidic residues" evidence="2">
    <location>
        <begin position="242"/>
        <end position="280"/>
    </location>
</feature>
<dbReference type="Proteomes" id="UP001497382">
    <property type="component" value="Unassembled WGS sequence"/>
</dbReference>
<comment type="caution">
    <text evidence="3">The sequence shown here is derived from an EMBL/GenBank/DDBJ whole genome shotgun (WGS) entry which is preliminary data.</text>
</comment>
<feature type="region of interest" description="Disordered" evidence="2">
    <location>
        <begin position="210"/>
        <end position="280"/>
    </location>
</feature>
<evidence type="ECO:0000256" key="1">
    <source>
        <dbReference type="SAM" id="Coils"/>
    </source>
</evidence>
<accession>A0AAV2AG85</accession>
<keyword evidence="1" id="KW-0175">Coiled coil</keyword>
<feature type="coiled-coil region" evidence="1">
    <location>
        <begin position="35"/>
        <end position="62"/>
    </location>
</feature>
<evidence type="ECO:0000313" key="4">
    <source>
        <dbReference type="Proteomes" id="UP001497382"/>
    </source>
</evidence>
<feature type="compositionally biased region" description="Basic and acidic residues" evidence="2">
    <location>
        <begin position="1"/>
        <end position="12"/>
    </location>
</feature>
<dbReference type="AlphaFoldDB" id="A0AAV2AG85"/>
<protein>
    <submittedName>
        <fullName evidence="3">Uncharacterized protein</fullName>
    </submittedName>
</protein>
<organism evidence="3 4">
    <name type="scientific">Larinioides sclopetarius</name>
    <dbReference type="NCBI Taxonomy" id="280406"/>
    <lineage>
        <taxon>Eukaryota</taxon>
        <taxon>Metazoa</taxon>
        <taxon>Ecdysozoa</taxon>
        <taxon>Arthropoda</taxon>
        <taxon>Chelicerata</taxon>
        <taxon>Arachnida</taxon>
        <taxon>Araneae</taxon>
        <taxon>Araneomorphae</taxon>
        <taxon>Entelegynae</taxon>
        <taxon>Araneoidea</taxon>
        <taxon>Araneidae</taxon>
        <taxon>Larinioides</taxon>
    </lineage>
</organism>